<dbReference type="EMBL" id="CP133548">
    <property type="protein sequence ID" value="WMS88882.1"/>
    <property type="molecule type" value="Genomic_DNA"/>
</dbReference>
<proteinExistence type="predicted"/>
<gene>
    <name evidence="3" type="ORF">Q9312_08185</name>
</gene>
<dbReference type="Pfam" id="PF00326">
    <property type="entry name" value="Peptidase_S9"/>
    <property type="match status" value="1"/>
</dbReference>
<dbReference type="RefSeq" id="WP_309204102.1">
    <property type="nucleotide sequence ID" value="NZ_CP133548.1"/>
</dbReference>
<evidence type="ECO:0000313" key="3">
    <source>
        <dbReference type="EMBL" id="WMS88882.1"/>
    </source>
</evidence>
<name>A0AA51X808_9GAMM</name>
<dbReference type="PANTHER" id="PTHR42776:SF27">
    <property type="entry name" value="DIPEPTIDYL PEPTIDASE FAMILY MEMBER 6"/>
    <property type="match status" value="1"/>
</dbReference>
<dbReference type="SUPFAM" id="SSF82171">
    <property type="entry name" value="DPP6 N-terminal domain-like"/>
    <property type="match status" value="1"/>
</dbReference>
<dbReference type="InterPro" id="IPR001375">
    <property type="entry name" value="Peptidase_S9_cat"/>
</dbReference>
<dbReference type="SUPFAM" id="SSF53474">
    <property type="entry name" value="alpha/beta-Hydrolases"/>
    <property type="match status" value="1"/>
</dbReference>
<dbReference type="PANTHER" id="PTHR42776">
    <property type="entry name" value="SERINE PEPTIDASE S9 FAMILY MEMBER"/>
    <property type="match status" value="1"/>
</dbReference>
<dbReference type="Gene3D" id="3.40.50.1820">
    <property type="entry name" value="alpha/beta hydrolase"/>
    <property type="match status" value="1"/>
</dbReference>
<accession>A0AA51X808</accession>
<evidence type="ECO:0000313" key="4">
    <source>
        <dbReference type="Proteomes" id="UP001239782"/>
    </source>
</evidence>
<dbReference type="GO" id="GO:0006508">
    <property type="term" value="P:proteolysis"/>
    <property type="evidence" value="ECO:0007669"/>
    <property type="project" value="InterPro"/>
</dbReference>
<keyword evidence="1 3" id="KW-0378">Hydrolase</keyword>
<keyword evidence="4" id="KW-1185">Reference proteome</keyword>
<dbReference type="GO" id="GO:0004252">
    <property type="term" value="F:serine-type endopeptidase activity"/>
    <property type="evidence" value="ECO:0007669"/>
    <property type="project" value="TreeGrafter"/>
</dbReference>
<evidence type="ECO:0000256" key="1">
    <source>
        <dbReference type="ARBA" id="ARBA00022801"/>
    </source>
</evidence>
<evidence type="ECO:0000259" key="2">
    <source>
        <dbReference type="Pfam" id="PF00326"/>
    </source>
</evidence>
<dbReference type="Proteomes" id="UP001239782">
    <property type="component" value="Chromosome"/>
</dbReference>
<reference evidence="3 4" key="1">
    <citation type="submission" date="2023-08" db="EMBL/GenBank/DDBJ databases">
        <title>Pleionea litopenaei sp. nov., isolated from stomach of juvenile Litopenaeus vannamei.</title>
        <authorList>
            <person name="Rho A.M."/>
            <person name="Hwang C.Y."/>
        </authorList>
    </citation>
    <scope>NUCLEOTIDE SEQUENCE [LARGE SCALE GENOMIC DNA]</scope>
    <source>
        <strain evidence="3 4">HL-JVS1</strain>
    </source>
</reference>
<dbReference type="InterPro" id="IPR029058">
    <property type="entry name" value="AB_hydrolase_fold"/>
</dbReference>
<protein>
    <submittedName>
        <fullName evidence="3">YqiA/YcfP family alpha/beta fold hydrolase</fullName>
    </submittedName>
</protein>
<dbReference type="AlphaFoldDB" id="A0AA51X808"/>
<sequence length="625" mass="71466">MNRIILIVFVGAFSVLNSVEAAFDINRWFQEPQSTPVTMSRSGDKVVWVVEDQSIQLIVQNLSDQETPSIQIKLSDQQRLVAVALYEEEHLIYAVAEGESFRLIHFNLKTEQRKLLVRGKGKFRLVSNHQQTFPILYQVDHQAFAFSMSDGLVSETFELPKNSTITHVSRGQPCAAISNAGVLYQFREKNWYQVDGIEPIRKIEVDQYCDTIWVMSEGNADRVGIWQVRFDEKSKSYATDLFWSDNAYDLHDFVLSADKNKVAMAFYDGLYPETKTFDRTLSSVASLIRKLDRHMAWRAIASNEGGSKWLIEAQSPTQAPSIYLIDIKARKATLLRQRLRNQKLADQEVPEQKLADQKRSDAKKTWQPVEAVSLKLSGNLFLTSYITTPANLSTQTPVILKLHGGPFEIRDRWRFDPEAQWLAQQGYLVATLNYRGSAGFGEAFQRSAYGQLRSTIEDDVDQLFDFLEDQYAISRNNSCFLGASFGGFAALSELLENPADYKCGILMAPAIDLAGIYEKLQSPYDQEKFKSNFGDPDNPEWRRKHNLNLEIAELKRPLLVIYSSSDELIPVQQVDALINQLDKFKQSYETVKFEGVDHQMSGVDVREKIYREIGRFLERSFTTQR</sequence>
<dbReference type="KEGG" id="plei:Q9312_08185"/>
<feature type="domain" description="Peptidase S9 prolyl oligopeptidase catalytic" evidence="2">
    <location>
        <begin position="413"/>
        <end position="622"/>
    </location>
</feature>
<organism evidence="3 4">
    <name type="scientific">Pleionea litopenaei</name>
    <dbReference type="NCBI Taxonomy" id="3070815"/>
    <lineage>
        <taxon>Bacteria</taxon>
        <taxon>Pseudomonadati</taxon>
        <taxon>Pseudomonadota</taxon>
        <taxon>Gammaproteobacteria</taxon>
        <taxon>Oceanospirillales</taxon>
        <taxon>Pleioneaceae</taxon>
        <taxon>Pleionea</taxon>
    </lineage>
</organism>